<dbReference type="EMBL" id="LXQA010332914">
    <property type="protein sequence ID" value="MCI44604.1"/>
    <property type="molecule type" value="Genomic_DNA"/>
</dbReference>
<protein>
    <submittedName>
        <fullName evidence="1">Uncharacterized protein</fullName>
    </submittedName>
</protein>
<organism evidence="1 2">
    <name type="scientific">Trifolium medium</name>
    <dbReference type="NCBI Taxonomy" id="97028"/>
    <lineage>
        <taxon>Eukaryota</taxon>
        <taxon>Viridiplantae</taxon>
        <taxon>Streptophyta</taxon>
        <taxon>Embryophyta</taxon>
        <taxon>Tracheophyta</taxon>
        <taxon>Spermatophyta</taxon>
        <taxon>Magnoliopsida</taxon>
        <taxon>eudicotyledons</taxon>
        <taxon>Gunneridae</taxon>
        <taxon>Pentapetalae</taxon>
        <taxon>rosids</taxon>
        <taxon>fabids</taxon>
        <taxon>Fabales</taxon>
        <taxon>Fabaceae</taxon>
        <taxon>Papilionoideae</taxon>
        <taxon>50 kb inversion clade</taxon>
        <taxon>NPAAA clade</taxon>
        <taxon>Hologalegina</taxon>
        <taxon>IRL clade</taxon>
        <taxon>Trifolieae</taxon>
        <taxon>Trifolium</taxon>
    </lineage>
</organism>
<dbReference type="Proteomes" id="UP000265520">
    <property type="component" value="Unassembled WGS sequence"/>
</dbReference>
<reference evidence="1 2" key="1">
    <citation type="journal article" date="2018" name="Front. Plant Sci.">
        <title>Red Clover (Trifolium pratense) and Zigzag Clover (T. medium) - A Picture of Genomic Similarities and Differences.</title>
        <authorList>
            <person name="Dluhosova J."/>
            <person name="Istvanek J."/>
            <person name="Nedelnik J."/>
            <person name="Repkova J."/>
        </authorList>
    </citation>
    <scope>NUCLEOTIDE SEQUENCE [LARGE SCALE GENOMIC DNA]</scope>
    <source>
        <strain evidence="2">cv. 10/8</strain>
        <tissue evidence="1">Leaf</tissue>
    </source>
</reference>
<accession>A0A392S8U3</accession>
<dbReference type="AlphaFoldDB" id="A0A392S8U3"/>
<evidence type="ECO:0000313" key="2">
    <source>
        <dbReference type="Proteomes" id="UP000265520"/>
    </source>
</evidence>
<keyword evidence="2" id="KW-1185">Reference proteome</keyword>
<comment type="caution">
    <text evidence="1">The sequence shown here is derived from an EMBL/GenBank/DDBJ whole genome shotgun (WGS) entry which is preliminary data.</text>
</comment>
<name>A0A392S8U3_9FABA</name>
<feature type="non-terminal residue" evidence="1">
    <location>
        <position position="29"/>
    </location>
</feature>
<proteinExistence type="predicted"/>
<evidence type="ECO:0000313" key="1">
    <source>
        <dbReference type="EMBL" id="MCI44604.1"/>
    </source>
</evidence>
<sequence>MAKINAAQITADTTAAEDPDWKTLIPLLF</sequence>